<evidence type="ECO:0000256" key="5">
    <source>
        <dbReference type="ARBA" id="ARBA00022801"/>
    </source>
</evidence>
<evidence type="ECO:0000256" key="6">
    <source>
        <dbReference type="ARBA" id="ARBA00022975"/>
    </source>
</evidence>
<dbReference type="Pfam" id="PF12890">
    <property type="entry name" value="DHOase"/>
    <property type="match status" value="1"/>
</dbReference>
<keyword evidence="5" id="KW-0378">Hydrolase</keyword>
<dbReference type="Gene3D" id="3.20.20.140">
    <property type="entry name" value="Metal-dependent hydrolases"/>
    <property type="match status" value="1"/>
</dbReference>
<dbReference type="SUPFAM" id="SSF51338">
    <property type="entry name" value="Composite domain of metallo-dependent hydrolases"/>
    <property type="match status" value="1"/>
</dbReference>
<dbReference type="PANTHER" id="PTHR43668">
    <property type="entry name" value="ALLANTOINASE"/>
    <property type="match status" value="1"/>
</dbReference>
<dbReference type="Gene3D" id="2.30.40.10">
    <property type="entry name" value="Urease, subunit C, domain 1"/>
    <property type="match status" value="1"/>
</dbReference>
<dbReference type="GO" id="GO:0006145">
    <property type="term" value="P:purine nucleobase catabolic process"/>
    <property type="evidence" value="ECO:0007669"/>
    <property type="project" value="TreeGrafter"/>
</dbReference>
<evidence type="ECO:0000256" key="4">
    <source>
        <dbReference type="ARBA" id="ARBA00022723"/>
    </source>
</evidence>
<dbReference type="InterPro" id="IPR004722">
    <property type="entry name" value="DHOase"/>
</dbReference>
<dbReference type="GO" id="GO:0046872">
    <property type="term" value="F:metal ion binding"/>
    <property type="evidence" value="ECO:0007669"/>
    <property type="project" value="UniProtKB-KW"/>
</dbReference>
<dbReference type="GO" id="GO:0004151">
    <property type="term" value="F:dihydroorotase activity"/>
    <property type="evidence" value="ECO:0007669"/>
    <property type="project" value="InterPro"/>
</dbReference>
<evidence type="ECO:0000313" key="9">
    <source>
        <dbReference type="EMBL" id="QUF03740.1"/>
    </source>
</evidence>
<dbReference type="AlphaFoldDB" id="A0AA45L5V2"/>
<evidence type="ECO:0000256" key="3">
    <source>
        <dbReference type="ARBA" id="ARBA00010286"/>
    </source>
</evidence>
<feature type="region of interest" description="Disordered" evidence="7">
    <location>
        <begin position="428"/>
        <end position="447"/>
    </location>
</feature>
<evidence type="ECO:0000313" key="10">
    <source>
        <dbReference type="Proteomes" id="UP000677152"/>
    </source>
</evidence>
<dbReference type="InterPro" id="IPR002195">
    <property type="entry name" value="Dihydroorotase_CS"/>
</dbReference>
<dbReference type="InterPro" id="IPR024403">
    <property type="entry name" value="DHOase_cat"/>
</dbReference>
<dbReference type="Proteomes" id="UP000677152">
    <property type="component" value="Chromosome"/>
</dbReference>
<comment type="similarity">
    <text evidence="3">Belongs to the metallo-dependent hydrolases superfamily. DHOase family. Class I DHOase subfamily.</text>
</comment>
<evidence type="ECO:0000256" key="2">
    <source>
        <dbReference type="ARBA" id="ARBA00002368"/>
    </source>
</evidence>
<keyword evidence="4" id="KW-0479">Metal-binding</keyword>
<organism evidence="9 10">
    <name type="scientific">Actinosynnema pretiosum subsp. pretiosum</name>
    <dbReference type="NCBI Taxonomy" id="103721"/>
    <lineage>
        <taxon>Bacteria</taxon>
        <taxon>Bacillati</taxon>
        <taxon>Actinomycetota</taxon>
        <taxon>Actinomycetes</taxon>
        <taxon>Pseudonocardiales</taxon>
        <taxon>Pseudonocardiaceae</taxon>
        <taxon>Actinosynnema</taxon>
    </lineage>
</organism>
<dbReference type="NCBIfam" id="TIGR00857">
    <property type="entry name" value="pyrC_multi"/>
    <property type="match status" value="1"/>
</dbReference>
<comment type="function">
    <text evidence="2">Catalyzes the reversible cyclization of carbamoyl aspartate to dihydroorotate.</text>
</comment>
<dbReference type="GO" id="GO:0004038">
    <property type="term" value="F:allantoinase activity"/>
    <property type="evidence" value="ECO:0007669"/>
    <property type="project" value="TreeGrafter"/>
</dbReference>
<feature type="domain" description="Dihydroorotase catalytic" evidence="8">
    <location>
        <begin position="39"/>
        <end position="214"/>
    </location>
</feature>
<dbReference type="InterPro" id="IPR050138">
    <property type="entry name" value="DHOase/Allantoinase_Hydrolase"/>
</dbReference>
<accession>A0AA45L5V2</accession>
<evidence type="ECO:0000259" key="8">
    <source>
        <dbReference type="Pfam" id="PF12890"/>
    </source>
</evidence>
<dbReference type="SUPFAM" id="SSF51556">
    <property type="entry name" value="Metallo-dependent hydrolases"/>
    <property type="match status" value="1"/>
</dbReference>
<comment type="cofactor">
    <cofactor evidence="1">
        <name>Zn(2+)</name>
        <dbReference type="ChEBI" id="CHEBI:29105"/>
    </cofactor>
</comment>
<dbReference type="PROSITE" id="PS00483">
    <property type="entry name" value="DIHYDROOROTASE_2"/>
    <property type="match status" value="1"/>
</dbReference>
<dbReference type="EMBL" id="CP073249">
    <property type="protein sequence ID" value="QUF03740.1"/>
    <property type="molecule type" value="Genomic_DNA"/>
</dbReference>
<dbReference type="GO" id="GO:0006221">
    <property type="term" value="P:pyrimidine nucleotide biosynthetic process"/>
    <property type="evidence" value="ECO:0007669"/>
    <property type="project" value="UniProtKB-KW"/>
</dbReference>
<dbReference type="CDD" id="cd01317">
    <property type="entry name" value="DHOase_IIa"/>
    <property type="match status" value="1"/>
</dbReference>
<dbReference type="PANTHER" id="PTHR43668:SF2">
    <property type="entry name" value="ALLANTOINASE"/>
    <property type="match status" value="1"/>
</dbReference>
<protein>
    <submittedName>
        <fullName evidence="9">Dihydroorotase</fullName>
    </submittedName>
</protein>
<evidence type="ECO:0000256" key="7">
    <source>
        <dbReference type="SAM" id="MobiDB-lite"/>
    </source>
</evidence>
<dbReference type="InterPro" id="IPR032466">
    <property type="entry name" value="Metal_Hydrolase"/>
</dbReference>
<gene>
    <name evidence="9" type="ORF">KCV87_30955</name>
</gene>
<sequence>MIELHGIRVLGGEPSALAVHEGVLVEPFCAPRIDLGGLIAVPALVDLRAHLRAAGSADVVAAAHGGYSDVVAMPNRTPVTDSVARVRALGRGGQACRVHPAGALTVGLAGQRLAPIAEMAKAGVRVFSDDANCLDDAGLLRRAMVAARAAGAVVAQHAQSEALAGGGQVNAGEAAKQTKLPPWPGVGEEAVIARDVLLAAETGAALHVSHVSTARSVEIVRWAKSQGWSVTAEVTPHHLLLDDRAVRGGDTRFKVNPPLRSASDVEALREGLRDGTIDAVSTDHAPHPASAKARDWCAAPFGAVGLETALAVVADVLDGDWELIARVMSHAPARIAGLANAGRPLELGEPATFALVDPAGEWEVRPEELRGGVGNTPFAGLAFRHRVVATVVDGRVTADPRGLLGGLAEPEEEVGDAPAWDLRAARELRSSWEEPSGSVERRTPPAA</sequence>
<dbReference type="GO" id="GO:0005737">
    <property type="term" value="C:cytoplasm"/>
    <property type="evidence" value="ECO:0007669"/>
    <property type="project" value="TreeGrafter"/>
</dbReference>
<evidence type="ECO:0000256" key="1">
    <source>
        <dbReference type="ARBA" id="ARBA00001947"/>
    </source>
</evidence>
<reference evidence="9" key="1">
    <citation type="submission" date="2021-04" db="EMBL/GenBank/DDBJ databases">
        <title>Genomic sequence of Actinosynnema pretiosum subsp. pretiosum ATCC 31280 (C-14919).</title>
        <authorList>
            <person name="Bai L."/>
            <person name="Wang X."/>
            <person name="Xiao Y."/>
        </authorList>
    </citation>
    <scope>NUCLEOTIDE SEQUENCE</scope>
    <source>
        <strain evidence="9">ATCC 31280</strain>
    </source>
</reference>
<proteinExistence type="inferred from homology"/>
<dbReference type="InterPro" id="IPR011059">
    <property type="entry name" value="Metal-dep_hydrolase_composite"/>
</dbReference>
<name>A0AA45L5V2_9PSEU</name>
<keyword evidence="6" id="KW-0665">Pyrimidine biosynthesis</keyword>